<keyword evidence="6" id="KW-0769">Symport</keyword>
<evidence type="ECO:0000256" key="5">
    <source>
        <dbReference type="ARBA" id="ARBA00022692"/>
    </source>
</evidence>
<evidence type="ECO:0000256" key="4">
    <source>
        <dbReference type="ARBA" id="ARBA00022475"/>
    </source>
</evidence>
<keyword evidence="4" id="KW-1003">Cell membrane</keyword>
<accession>A0A8T7M192</accession>
<evidence type="ECO:0000256" key="1">
    <source>
        <dbReference type="ARBA" id="ARBA00004651"/>
    </source>
</evidence>
<feature type="transmembrane region" description="Helical" evidence="10">
    <location>
        <begin position="118"/>
        <end position="136"/>
    </location>
</feature>
<evidence type="ECO:0000256" key="2">
    <source>
        <dbReference type="ARBA" id="ARBA00006434"/>
    </source>
</evidence>
<feature type="transmembrane region" description="Helical" evidence="10">
    <location>
        <begin position="408"/>
        <end position="436"/>
    </location>
</feature>
<sequence>MEINWLSVVAIVGVVLATISLGLWATRVVRTTSDFFVASRTVGPLMNAAAISGEYLSAASFMGIAGMVMKFGYDVLWYPVCYAAGYLFLLLFVAAPLRRFGAYTVPDYAEGRFNSAGFRKIAVAFVMIIGFFYMLPQMKGAGVTLESVLNLPYWVGVVVVGAVITLNVVLGGMKGITFVQAFQFWLKLFAISIPVFLLLMYFGSYGNHLNEDLVNNKVPRFTQTTTITYKAGSVLRFSAASAFVPTNSGRVELDGQPTRSLNSGEKYGISNGEFKLLDANQLTFESGQVVPNAPNGSVWGQPFGLLTGDSNENPGLSMLYTYSLIVAIVFGTAGLPHILVRFYTNTDGKNARHTTLIVLGMIGLFYMFPPILGVLGRNHASELYALGTTDRLVLELPGKIEPDWLSQILLAITAAGAFAAFMSTFSGLLVSVSGALSHDVYGRTMRPKASTRARRYAFRLSALLAGSAAVIAGLFVEKFDINLLVGWAFAIAASSLFPMLALGTWWRKLTKAGATSGVLLGGLSSSLSIVITMLLGEADASVGMGLTLSKVNPLVATLMAQPAIWSVPLSFITMLVVSHFTRKQIPADVNQMMLRLHAPEALGLRKDYINE</sequence>
<dbReference type="InterPro" id="IPR038377">
    <property type="entry name" value="Na/Glc_symporter_sf"/>
</dbReference>
<dbReference type="PANTHER" id="PTHR48086">
    <property type="entry name" value="SODIUM/PROLINE SYMPORTER-RELATED"/>
    <property type="match status" value="1"/>
</dbReference>
<dbReference type="PANTHER" id="PTHR48086:SF6">
    <property type="entry name" value="CATION_ACETATE SYMPORTER ACTP"/>
    <property type="match status" value="1"/>
</dbReference>
<feature type="transmembrane region" description="Helical" evidence="10">
    <location>
        <begin position="481"/>
        <end position="506"/>
    </location>
</feature>
<reference evidence="12" key="2">
    <citation type="journal article" date="2024" name="Nature">
        <title>Anoxygenic phototroph of the Chloroflexota uses a type I reaction centre.</title>
        <authorList>
            <person name="Tsuji J.M."/>
            <person name="Shaw N.A."/>
            <person name="Nagashima S."/>
            <person name="Venkiteswaran J.J."/>
            <person name="Schiff S.L."/>
            <person name="Watanabe T."/>
            <person name="Fukui M."/>
            <person name="Hanada S."/>
            <person name="Tank M."/>
            <person name="Neufeld J.D."/>
        </authorList>
    </citation>
    <scope>NUCLEOTIDE SEQUENCE</scope>
    <source>
        <strain evidence="12">L227-S17</strain>
    </source>
</reference>
<gene>
    <name evidence="11" type="ORF">HXX08_07810</name>
    <name evidence="12" type="ORF">OZ401_000907</name>
</gene>
<dbReference type="GO" id="GO:0005886">
    <property type="term" value="C:plasma membrane"/>
    <property type="evidence" value="ECO:0007669"/>
    <property type="project" value="UniProtKB-SubCell"/>
</dbReference>
<dbReference type="InterPro" id="IPR001734">
    <property type="entry name" value="Na/solute_symporter"/>
</dbReference>
<proteinExistence type="inferred from homology"/>
<dbReference type="AlphaFoldDB" id="A0A8T7M192"/>
<feature type="transmembrane region" description="Helical" evidence="10">
    <location>
        <begin position="356"/>
        <end position="376"/>
    </location>
</feature>
<keyword evidence="3" id="KW-0813">Transport</keyword>
<dbReference type="Gene3D" id="1.20.1730.10">
    <property type="entry name" value="Sodium/glucose cotransporter"/>
    <property type="match status" value="1"/>
</dbReference>
<evidence type="ECO:0000256" key="8">
    <source>
        <dbReference type="ARBA" id="ARBA00023136"/>
    </source>
</evidence>
<feature type="transmembrane region" description="Helical" evidence="10">
    <location>
        <begin position="555"/>
        <end position="577"/>
    </location>
</feature>
<feature type="transmembrane region" description="Helical" evidence="10">
    <location>
        <begin position="75"/>
        <end position="97"/>
    </location>
</feature>
<dbReference type="GO" id="GO:0006847">
    <property type="term" value="P:plasma membrane acetate transport"/>
    <property type="evidence" value="ECO:0007669"/>
    <property type="project" value="TreeGrafter"/>
</dbReference>
<keyword evidence="7 10" id="KW-1133">Transmembrane helix</keyword>
<feature type="transmembrane region" description="Helical" evidence="10">
    <location>
        <begin position="518"/>
        <end position="535"/>
    </location>
</feature>
<comment type="subcellular location">
    <subcellularLocation>
        <location evidence="1">Cell membrane</location>
        <topology evidence="1">Multi-pass membrane protein</topology>
    </subcellularLocation>
</comment>
<keyword evidence="14" id="KW-1185">Reference proteome</keyword>
<comment type="similarity">
    <text evidence="2 9">Belongs to the sodium:solute symporter (SSF) (TC 2.A.21) family.</text>
</comment>
<feature type="transmembrane region" description="Helical" evidence="10">
    <location>
        <begin position="184"/>
        <end position="203"/>
    </location>
</feature>
<feature type="transmembrane region" description="Helical" evidence="10">
    <location>
        <begin position="151"/>
        <end position="172"/>
    </location>
</feature>
<dbReference type="EMBL" id="JACATZ010000001">
    <property type="protein sequence ID" value="NWJ45769.1"/>
    <property type="molecule type" value="Genomic_DNA"/>
</dbReference>
<keyword evidence="5 10" id="KW-0812">Transmembrane</keyword>
<organism evidence="11 13">
    <name type="scientific">Candidatus Chlorohelix allophototropha</name>
    <dbReference type="NCBI Taxonomy" id="3003348"/>
    <lineage>
        <taxon>Bacteria</taxon>
        <taxon>Bacillati</taxon>
        <taxon>Chloroflexota</taxon>
        <taxon>Chloroflexia</taxon>
        <taxon>Candidatus Chloroheliales</taxon>
        <taxon>Candidatus Chloroheliaceae</taxon>
        <taxon>Candidatus Chlorohelix</taxon>
    </lineage>
</organism>
<evidence type="ECO:0000256" key="9">
    <source>
        <dbReference type="RuleBase" id="RU362091"/>
    </source>
</evidence>
<dbReference type="InterPro" id="IPR050277">
    <property type="entry name" value="Sodium:Solute_Symporter"/>
</dbReference>
<dbReference type="Proteomes" id="UP000521676">
    <property type="component" value="Unassembled WGS sequence"/>
</dbReference>
<dbReference type="RefSeq" id="WP_341469526.1">
    <property type="nucleotide sequence ID" value="NZ_CP128399.1"/>
</dbReference>
<dbReference type="GO" id="GO:0015123">
    <property type="term" value="F:acetate transmembrane transporter activity"/>
    <property type="evidence" value="ECO:0007669"/>
    <property type="project" value="TreeGrafter"/>
</dbReference>
<evidence type="ECO:0000313" key="11">
    <source>
        <dbReference type="EMBL" id="NWJ45769.1"/>
    </source>
</evidence>
<evidence type="ECO:0000313" key="12">
    <source>
        <dbReference type="EMBL" id="WJW67636.1"/>
    </source>
</evidence>
<evidence type="ECO:0000256" key="3">
    <source>
        <dbReference type="ARBA" id="ARBA00022448"/>
    </source>
</evidence>
<evidence type="ECO:0000256" key="10">
    <source>
        <dbReference type="SAM" id="Phobius"/>
    </source>
</evidence>
<dbReference type="Proteomes" id="UP001431572">
    <property type="component" value="Chromosome 1"/>
</dbReference>
<keyword evidence="8 10" id="KW-0472">Membrane</keyword>
<dbReference type="EMBL" id="CP128399">
    <property type="protein sequence ID" value="WJW67636.1"/>
    <property type="molecule type" value="Genomic_DNA"/>
</dbReference>
<reference evidence="11 13" key="1">
    <citation type="submission" date="2020-06" db="EMBL/GenBank/DDBJ databases">
        <title>Anoxygenic phototrophic Chloroflexota member uses a Type I reaction center.</title>
        <authorList>
            <person name="Tsuji J.M."/>
            <person name="Shaw N.A."/>
            <person name="Nagashima S."/>
            <person name="Venkiteswaran J."/>
            <person name="Schiff S.L."/>
            <person name="Hanada S."/>
            <person name="Tank M."/>
            <person name="Neufeld J.D."/>
        </authorList>
    </citation>
    <scope>NUCLEOTIDE SEQUENCE [LARGE SCALE GENOMIC DNA]</scope>
    <source>
        <strain evidence="11">L227-S17</strain>
    </source>
</reference>
<evidence type="ECO:0000313" key="13">
    <source>
        <dbReference type="Proteomes" id="UP000521676"/>
    </source>
</evidence>
<feature type="transmembrane region" description="Helical" evidence="10">
    <location>
        <begin position="319"/>
        <end position="344"/>
    </location>
</feature>
<evidence type="ECO:0000256" key="7">
    <source>
        <dbReference type="ARBA" id="ARBA00022989"/>
    </source>
</evidence>
<feature type="transmembrane region" description="Helical" evidence="10">
    <location>
        <begin position="456"/>
        <end position="475"/>
    </location>
</feature>
<evidence type="ECO:0000313" key="14">
    <source>
        <dbReference type="Proteomes" id="UP001431572"/>
    </source>
</evidence>
<feature type="transmembrane region" description="Helical" evidence="10">
    <location>
        <begin position="6"/>
        <end position="25"/>
    </location>
</feature>
<dbReference type="PROSITE" id="PS50283">
    <property type="entry name" value="NA_SOLUT_SYMP_3"/>
    <property type="match status" value="1"/>
</dbReference>
<protein>
    <submittedName>
        <fullName evidence="11">Cation acetate symporter</fullName>
    </submittedName>
</protein>
<dbReference type="Pfam" id="PF00474">
    <property type="entry name" value="SSF"/>
    <property type="match status" value="2"/>
</dbReference>
<evidence type="ECO:0000256" key="6">
    <source>
        <dbReference type="ARBA" id="ARBA00022847"/>
    </source>
</evidence>
<dbReference type="GO" id="GO:0015293">
    <property type="term" value="F:symporter activity"/>
    <property type="evidence" value="ECO:0007669"/>
    <property type="project" value="UniProtKB-KW"/>
</dbReference>
<name>A0A8T7M192_9CHLR</name>
<dbReference type="CDD" id="cd11480">
    <property type="entry name" value="SLC5sbd_u4"/>
    <property type="match status" value="1"/>
</dbReference>